<dbReference type="AlphaFoldDB" id="A0A9E8SGP1"/>
<accession>A0A9E8SGP1</accession>
<name>A0A9E8SGP1_9FLAO</name>
<protein>
    <submittedName>
        <fullName evidence="1">WbqC family protein</fullName>
    </submittedName>
</protein>
<dbReference type="Pfam" id="PF08889">
    <property type="entry name" value="WbqC"/>
    <property type="match status" value="1"/>
</dbReference>
<dbReference type="Proteomes" id="UP001164705">
    <property type="component" value="Chromosome"/>
</dbReference>
<sequence length="230" mass="27112">MKNSILILQSNYIPWKGYFDAINRADVFVLYDEMQYTKNDWRNRNLIKTKQGLQWLTIPVKLNFGQKINEAKISQQLWYKKHWKTLVQNYNKASHFKEIEQLLLPLYNEPISNNLTDINLTFIKTINQYLGITTKIVRSKDLIFSGDKNEKLIQICKQLNCNHYISGPAAKAYMDLSLFEKNNISVEFMDYSGYPEYKQLNEPFEHGVSILDLLFNQGSDSFNYLKKNNN</sequence>
<dbReference type="InterPro" id="IPR014985">
    <property type="entry name" value="WbqC"/>
</dbReference>
<evidence type="ECO:0000313" key="2">
    <source>
        <dbReference type="Proteomes" id="UP001164705"/>
    </source>
</evidence>
<organism evidence="1 2">
    <name type="scientific">Lacinutrix neustonica</name>
    <dbReference type="NCBI Taxonomy" id="2980107"/>
    <lineage>
        <taxon>Bacteria</taxon>
        <taxon>Pseudomonadati</taxon>
        <taxon>Bacteroidota</taxon>
        <taxon>Flavobacteriia</taxon>
        <taxon>Flavobacteriales</taxon>
        <taxon>Flavobacteriaceae</taxon>
        <taxon>Lacinutrix</taxon>
    </lineage>
</organism>
<dbReference type="EMBL" id="CP113088">
    <property type="protein sequence ID" value="WAC01925.1"/>
    <property type="molecule type" value="Genomic_DNA"/>
</dbReference>
<proteinExistence type="predicted"/>
<dbReference type="KEGG" id="lnu:N7U66_19095"/>
<keyword evidence="2" id="KW-1185">Reference proteome</keyword>
<evidence type="ECO:0000313" key="1">
    <source>
        <dbReference type="EMBL" id="WAC01925.1"/>
    </source>
</evidence>
<gene>
    <name evidence="1" type="ORF">N7U66_19095</name>
</gene>
<dbReference type="RefSeq" id="WP_267676523.1">
    <property type="nucleotide sequence ID" value="NZ_CP113088.1"/>
</dbReference>
<reference evidence="1" key="1">
    <citation type="submission" date="2022-11" db="EMBL/GenBank/DDBJ databases">
        <title>Lacinutrix neustonica HL-RS19T sp. nov., isolated from the surface microlayer sample of brackish Lake Shihwa.</title>
        <authorList>
            <person name="Choi J.Y."/>
            <person name="Hwang C.Y."/>
        </authorList>
    </citation>
    <scope>NUCLEOTIDE SEQUENCE</scope>
    <source>
        <strain evidence="1">HL-RS19</strain>
    </source>
</reference>